<accession>A0AAE0QIY9</accession>
<evidence type="ECO:0000256" key="2">
    <source>
        <dbReference type="ARBA" id="ARBA00023180"/>
    </source>
</evidence>
<dbReference type="InterPro" id="IPR013106">
    <property type="entry name" value="Ig_V-set"/>
</dbReference>
<evidence type="ECO:0000256" key="3">
    <source>
        <dbReference type="SAM" id="Phobius"/>
    </source>
</evidence>
<dbReference type="EMBL" id="JAUCMX010000015">
    <property type="protein sequence ID" value="KAK3521803.1"/>
    <property type="molecule type" value="Genomic_DNA"/>
</dbReference>
<evidence type="ECO:0000259" key="4">
    <source>
        <dbReference type="PROSITE" id="PS50835"/>
    </source>
</evidence>
<dbReference type="SMART" id="SM00409">
    <property type="entry name" value="IG"/>
    <property type="match status" value="1"/>
</dbReference>
<dbReference type="Proteomes" id="UP001274896">
    <property type="component" value="Unassembled WGS sequence"/>
</dbReference>
<comment type="caution">
    <text evidence="5">The sequence shown here is derived from an EMBL/GenBank/DDBJ whole genome shotgun (WGS) entry which is preliminary data.</text>
</comment>
<dbReference type="PROSITE" id="PS50835">
    <property type="entry name" value="IG_LIKE"/>
    <property type="match status" value="3"/>
</dbReference>
<dbReference type="AlphaFoldDB" id="A0AAE0QIY9"/>
<feature type="domain" description="Ig-like" evidence="4">
    <location>
        <begin position="151"/>
        <end position="246"/>
    </location>
</feature>
<dbReference type="Pfam" id="PF07686">
    <property type="entry name" value="V-set"/>
    <property type="match status" value="1"/>
</dbReference>
<dbReference type="PANTHER" id="PTHR19971">
    <property type="entry name" value="SIGNAL-REGULATORY PROTEIN BETA"/>
    <property type="match status" value="1"/>
</dbReference>
<protein>
    <recommendedName>
        <fullName evidence="4">Ig-like domain-containing protein</fullName>
    </recommendedName>
</protein>
<keyword evidence="3" id="KW-1133">Transmembrane helix</keyword>
<feature type="domain" description="Ig-like" evidence="4">
    <location>
        <begin position="247"/>
        <end position="330"/>
    </location>
</feature>
<keyword evidence="2" id="KW-0325">Glycoprotein</keyword>
<keyword evidence="3" id="KW-0472">Membrane</keyword>
<feature type="transmembrane region" description="Helical" evidence="3">
    <location>
        <begin position="339"/>
        <end position="362"/>
    </location>
</feature>
<dbReference type="InterPro" id="IPR036179">
    <property type="entry name" value="Ig-like_dom_sf"/>
</dbReference>
<organism evidence="5 6">
    <name type="scientific">Hemibagrus guttatus</name>
    <dbReference type="NCBI Taxonomy" id="175788"/>
    <lineage>
        <taxon>Eukaryota</taxon>
        <taxon>Metazoa</taxon>
        <taxon>Chordata</taxon>
        <taxon>Craniata</taxon>
        <taxon>Vertebrata</taxon>
        <taxon>Euteleostomi</taxon>
        <taxon>Actinopterygii</taxon>
        <taxon>Neopterygii</taxon>
        <taxon>Teleostei</taxon>
        <taxon>Ostariophysi</taxon>
        <taxon>Siluriformes</taxon>
        <taxon>Bagridae</taxon>
        <taxon>Hemibagrus</taxon>
    </lineage>
</organism>
<proteinExistence type="predicted"/>
<gene>
    <name evidence="5" type="ORF">QTP70_018281</name>
</gene>
<dbReference type="InterPro" id="IPR007110">
    <property type="entry name" value="Ig-like_dom"/>
</dbReference>
<name>A0AAE0QIY9_9TELE</name>
<dbReference type="InterPro" id="IPR051755">
    <property type="entry name" value="Ig-like_CS_Receptor"/>
</dbReference>
<keyword evidence="3" id="KW-0812">Transmembrane</keyword>
<keyword evidence="1" id="KW-1015">Disulfide bond</keyword>
<dbReference type="InterPro" id="IPR003599">
    <property type="entry name" value="Ig_sub"/>
</dbReference>
<evidence type="ECO:0000313" key="5">
    <source>
        <dbReference type="EMBL" id="KAK3521803.1"/>
    </source>
</evidence>
<keyword evidence="6" id="KW-1185">Reference proteome</keyword>
<reference evidence="5" key="1">
    <citation type="submission" date="2023-06" db="EMBL/GenBank/DDBJ databases">
        <title>Male Hemibagrus guttatus genome.</title>
        <authorList>
            <person name="Bian C."/>
        </authorList>
    </citation>
    <scope>NUCLEOTIDE SEQUENCE</scope>
    <source>
        <strain evidence="5">Male_cb2023</strain>
        <tissue evidence="5">Muscle</tissue>
    </source>
</reference>
<feature type="domain" description="Ig-like" evidence="4">
    <location>
        <begin position="46"/>
        <end position="128"/>
    </location>
</feature>
<evidence type="ECO:0000313" key="6">
    <source>
        <dbReference type="Proteomes" id="UP001274896"/>
    </source>
</evidence>
<evidence type="ECO:0000256" key="1">
    <source>
        <dbReference type="ARBA" id="ARBA00023157"/>
    </source>
</evidence>
<sequence>MYCGTLPPTSYKVFGKGEDIHSCKSNTSSFNGRNCCKDLLCYCAPPSLALSATSPSVSVACVKGPDGAPTMLCASEGFYPADLKQAWLRDGEYISYMNTALQRPTYEENLSTSHINWTYRNNTGQLLCFLLALLFCYSTNTGAETITVFSGDSAFLPCPVLFKISTRISVVWKKDGRNLCNYLINDTEPDVTECKPRFKVNTDLSGLNITGVESSDAGVYTCLTHRLIPPPIENSSTTMRLEVKVSPSLTLQLMNSTSSSCVELLCSLQGLEPQRVNFTWIRAAQLLHHYNSSNMSSFLKLCKPNWTDGDTLTCRALYPINDILYMKNITLPSNSGSPVHFIVTGTLLGLLIGAALFIEVYYQCHIARRGQSTADGNDTP</sequence>
<dbReference type="Gene3D" id="2.60.40.10">
    <property type="entry name" value="Immunoglobulins"/>
    <property type="match status" value="3"/>
</dbReference>
<dbReference type="SUPFAM" id="SSF48726">
    <property type="entry name" value="Immunoglobulin"/>
    <property type="match status" value="3"/>
</dbReference>
<dbReference type="InterPro" id="IPR013783">
    <property type="entry name" value="Ig-like_fold"/>
</dbReference>